<dbReference type="SMART" id="SM00418">
    <property type="entry name" value="HTH_ARSR"/>
    <property type="match status" value="1"/>
</dbReference>
<dbReference type="RefSeq" id="WP_256395924.1">
    <property type="nucleotide sequence ID" value="NZ_JANHDJ010000003.1"/>
</dbReference>
<dbReference type="InterPro" id="IPR051011">
    <property type="entry name" value="Metal_resp_trans_reg"/>
</dbReference>
<protein>
    <submittedName>
        <fullName evidence="6">ArsR/SmtB family transcription factor</fullName>
    </submittedName>
</protein>
<gene>
    <name evidence="6" type="ORF">ACFSBW_11635</name>
</gene>
<keyword evidence="4" id="KW-0812">Transmembrane</keyword>
<organism evidence="6 7">
    <name type="scientific">Halohasta litorea</name>
    <dbReference type="NCBI Taxonomy" id="869891"/>
    <lineage>
        <taxon>Archaea</taxon>
        <taxon>Methanobacteriati</taxon>
        <taxon>Methanobacteriota</taxon>
        <taxon>Stenosarchaea group</taxon>
        <taxon>Halobacteria</taxon>
        <taxon>Halobacteriales</taxon>
        <taxon>Haloferacaceae</taxon>
        <taxon>Halohasta</taxon>
    </lineage>
</organism>
<dbReference type="PANTHER" id="PTHR43132">
    <property type="entry name" value="ARSENICAL RESISTANCE OPERON REPRESSOR ARSR-RELATED"/>
    <property type="match status" value="1"/>
</dbReference>
<name>A0ABD6D8B5_9EURY</name>
<dbReference type="SUPFAM" id="SSF46785">
    <property type="entry name" value="Winged helix' DNA-binding domain"/>
    <property type="match status" value="1"/>
</dbReference>
<sequence length="223" mass="23645">MKSLLPLTSRVEPTQDGANVISISEAAADEVFKTLSSSTARRILSLLYEEPRPAAELAEATDTTVQNVRYHLDNLSEADLIAVADTWYSEKGTEMKVYAPTESALVVCAGRESTTDRLKDAITRLLGALGIFGLASLLVQYLVTTYVDTESAAESASGPSAMSVETTDAATEASGATGGGLVEFLTEPGVVFFFGCVVALVVIGILLRRRDSRVAFPVADSDQ</sequence>
<dbReference type="EMBL" id="JBHUDM010000003">
    <property type="protein sequence ID" value="MFD1642525.1"/>
    <property type="molecule type" value="Genomic_DNA"/>
</dbReference>
<evidence type="ECO:0000256" key="2">
    <source>
        <dbReference type="ARBA" id="ARBA00023125"/>
    </source>
</evidence>
<comment type="caution">
    <text evidence="6">The sequence shown here is derived from an EMBL/GenBank/DDBJ whole genome shotgun (WGS) entry which is preliminary data.</text>
</comment>
<dbReference type="Proteomes" id="UP001597052">
    <property type="component" value="Unassembled WGS sequence"/>
</dbReference>
<dbReference type="GO" id="GO:0003677">
    <property type="term" value="F:DNA binding"/>
    <property type="evidence" value="ECO:0007669"/>
    <property type="project" value="UniProtKB-KW"/>
</dbReference>
<evidence type="ECO:0000313" key="7">
    <source>
        <dbReference type="Proteomes" id="UP001597052"/>
    </source>
</evidence>
<dbReference type="InterPro" id="IPR056525">
    <property type="entry name" value="HVO_1552_C"/>
</dbReference>
<keyword evidence="1" id="KW-0805">Transcription regulation</keyword>
<accession>A0ABD6D8B5</accession>
<proteinExistence type="predicted"/>
<keyword evidence="7" id="KW-1185">Reference proteome</keyword>
<evidence type="ECO:0000256" key="3">
    <source>
        <dbReference type="ARBA" id="ARBA00023163"/>
    </source>
</evidence>
<keyword evidence="4" id="KW-0472">Membrane</keyword>
<feature type="transmembrane region" description="Helical" evidence="4">
    <location>
        <begin position="121"/>
        <end position="143"/>
    </location>
</feature>
<dbReference type="PANTHER" id="PTHR43132:SF2">
    <property type="entry name" value="ARSENICAL RESISTANCE OPERON REPRESSOR ARSR-RELATED"/>
    <property type="match status" value="1"/>
</dbReference>
<dbReference type="InterPro" id="IPR036388">
    <property type="entry name" value="WH-like_DNA-bd_sf"/>
</dbReference>
<reference evidence="6 7" key="1">
    <citation type="journal article" date="2019" name="Int. J. Syst. Evol. Microbiol.">
        <title>The Global Catalogue of Microorganisms (GCM) 10K type strain sequencing project: providing services to taxonomists for standard genome sequencing and annotation.</title>
        <authorList>
            <consortium name="The Broad Institute Genomics Platform"/>
            <consortium name="The Broad Institute Genome Sequencing Center for Infectious Disease"/>
            <person name="Wu L."/>
            <person name="Ma J."/>
        </authorList>
    </citation>
    <scope>NUCLEOTIDE SEQUENCE [LARGE SCALE GENOMIC DNA]</scope>
    <source>
        <strain evidence="6 7">CGMCC 1.10593</strain>
    </source>
</reference>
<dbReference type="InterPro" id="IPR011991">
    <property type="entry name" value="ArsR-like_HTH"/>
</dbReference>
<evidence type="ECO:0000256" key="1">
    <source>
        <dbReference type="ARBA" id="ARBA00023015"/>
    </source>
</evidence>
<feature type="transmembrane region" description="Helical" evidence="4">
    <location>
        <begin position="189"/>
        <end position="207"/>
    </location>
</feature>
<evidence type="ECO:0000256" key="4">
    <source>
        <dbReference type="SAM" id="Phobius"/>
    </source>
</evidence>
<dbReference type="AlphaFoldDB" id="A0ABD6D8B5"/>
<feature type="domain" description="HTH arsR-type" evidence="5">
    <location>
        <begin position="30"/>
        <end position="110"/>
    </location>
</feature>
<dbReference type="Gene3D" id="1.10.10.10">
    <property type="entry name" value="Winged helix-like DNA-binding domain superfamily/Winged helix DNA-binding domain"/>
    <property type="match status" value="1"/>
</dbReference>
<dbReference type="Pfam" id="PF12840">
    <property type="entry name" value="HTH_20"/>
    <property type="match status" value="1"/>
</dbReference>
<evidence type="ECO:0000313" key="6">
    <source>
        <dbReference type="EMBL" id="MFD1642525.1"/>
    </source>
</evidence>
<keyword evidence="2" id="KW-0238">DNA-binding</keyword>
<evidence type="ECO:0000259" key="5">
    <source>
        <dbReference type="SMART" id="SM00418"/>
    </source>
</evidence>
<dbReference type="InterPro" id="IPR001845">
    <property type="entry name" value="HTH_ArsR_DNA-bd_dom"/>
</dbReference>
<keyword evidence="3" id="KW-0804">Transcription</keyword>
<dbReference type="InterPro" id="IPR036390">
    <property type="entry name" value="WH_DNA-bd_sf"/>
</dbReference>
<dbReference type="CDD" id="cd00090">
    <property type="entry name" value="HTH_ARSR"/>
    <property type="match status" value="1"/>
</dbReference>
<dbReference type="Pfam" id="PF24267">
    <property type="entry name" value="HVO_1552_C"/>
    <property type="match status" value="1"/>
</dbReference>
<keyword evidence="4" id="KW-1133">Transmembrane helix</keyword>